<name>A0A417Y836_9ACTN</name>
<feature type="domain" description="Ribbon-helix-helix protein CopG" evidence="1">
    <location>
        <begin position="1"/>
        <end position="39"/>
    </location>
</feature>
<evidence type="ECO:0000259" key="1">
    <source>
        <dbReference type="Pfam" id="PF01402"/>
    </source>
</evidence>
<evidence type="ECO:0000313" key="3">
    <source>
        <dbReference type="Proteomes" id="UP000283644"/>
    </source>
</evidence>
<dbReference type="RefSeq" id="WP_118922288.1">
    <property type="nucleotide sequence ID" value="NZ_QXGH01000009.1"/>
</dbReference>
<keyword evidence="3" id="KW-1185">Reference proteome</keyword>
<evidence type="ECO:0000313" key="2">
    <source>
        <dbReference type="EMBL" id="RHW28745.1"/>
    </source>
</evidence>
<dbReference type="InterPro" id="IPR002145">
    <property type="entry name" value="CopG"/>
</dbReference>
<sequence length="93" mass="10255">MRTTVNIHDGLLETIKQRAKREGKTLGDLIEEALQRYLASAAPDPAPGVPLAIYDGPLGVKPGIDLRTNAGLYDVMYDEEDDLARRMARGEYP</sequence>
<dbReference type="EMBL" id="QXGH01000009">
    <property type="protein sequence ID" value="RHW28745.1"/>
    <property type="molecule type" value="Genomic_DNA"/>
</dbReference>
<accession>A0A417Y836</accession>
<comment type="caution">
    <text evidence="2">The sequence shown here is derived from an EMBL/GenBank/DDBJ whole genome shotgun (WGS) entry which is preliminary data.</text>
</comment>
<reference evidence="2 3" key="1">
    <citation type="submission" date="2018-09" db="EMBL/GenBank/DDBJ databases">
        <title>Genome sequencing of Nocardioides immobilis CCTCC AB 2017083 for comparison to Nocardioides silvaticus.</title>
        <authorList>
            <person name="Li C."/>
            <person name="Wang G."/>
        </authorList>
    </citation>
    <scope>NUCLEOTIDE SEQUENCE [LARGE SCALE GENOMIC DNA]</scope>
    <source>
        <strain evidence="2 3">CCTCC AB 2017083</strain>
    </source>
</reference>
<protein>
    <submittedName>
        <fullName evidence="2">CopG family transcriptional regulator</fullName>
    </submittedName>
</protein>
<dbReference type="Proteomes" id="UP000283644">
    <property type="component" value="Unassembled WGS sequence"/>
</dbReference>
<dbReference type="OrthoDB" id="9813767at2"/>
<organism evidence="2 3">
    <name type="scientific">Nocardioides immobilis</name>
    <dbReference type="NCBI Taxonomy" id="2049295"/>
    <lineage>
        <taxon>Bacteria</taxon>
        <taxon>Bacillati</taxon>
        <taxon>Actinomycetota</taxon>
        <taxon>Actinomycetes</taxon>
        <taxon>Propionibacteriales</taxon>
        <taxon>Nocardioidaceae</taxon>
        <taxon>Nocardioides</taxon>
    </lineage>
</organism>
<dbReference type="CDD" id="cd21631">
    <property type="entry name" value="RHH_CopG_NikR-like"/>
    <property type="match status" value="1"/>
</dbReference>
<dbReference type="SUPFAM" id="SSF47598">
    <property type="entry name" value="Ribbon-helix-helix"/>
    <property type="match status" value="1"/>
</dbReference>
<dbReference type="Pfam" id="PF01402">
    <property type="entry name" value="RHH_1"/>
    <property type="match status" value="1"/>
</dbReference>
<gene>
    <name evidence="2" type="ORF">D0Z08_02530</name>
</gene>
<dbReference type="InterPro" id="IPR010985">
    <property type="entry name" value="Ribbon_hlx_hlx"/>
</dbReference>
<dbReference type="GO" id="GO:0006355">
    <property type="term" value="P:regulation of DNA-templated transcription"/>
    <property type="evidence" value="ECO:0007669"/>
    <property type="project" value="InterPro"/>
</dbReference>
<proteinExistence type="predicted"/>
<dbReference type="AlphaFoldDB" id="A0A417Y836"/>